<reference evidence="3" key="2">
    <citation type="submission" date="2020-01" db="EMBL/GenBank/DDBJ databases">
        <authorList>
            <person name="Algora L."/>
            <person name="Schniete J.K."/>
            <person name="MacFadyen A."/>
            <person name="Hoskisson P.A."/>
            <person name="Hunter I.S."/>
            <person name="Herron P.R."/>
        </authorList>
    </citation>
    <scope>NUCLEOTIDE SEQUENCE</scope>
    <source>
        <strain evidence="3">ATCC 10970</strain>
    </source>
</reference>
<dbReference type="Gene3D" id="3.40.50.300">
    <property type="entry name" value="P-loop containing nucleotide triphosphate hydrolases"/>
    <property type="match status" value="1"/>
</dbReference>
<organism evidence="3 4">
    <name type="scientific">Streptomyces rimosus subsp. rimosus (strain ATCC 10970 / DSM 40260 / JCM 4667 / NRRL 2234)</name>
    <dbReference type="NCBI Taxonomy" id="1265868"/>
    <lineage>
        <taxon>Bacteria</taxon>
        <taxon>Bacillati</taxon>
        <taxon>Actinomycetota</taxon>
        <taxon>Actinomycetes</taxon>
        <taxon>Kitasatosporales</taxon>
        <taxon>Streptomycetaceae</taxon>
        <taxon>Streptomyces</taxon>
    </lineage>
</organism>
<dbReference type="SUPFAM" id="SSF141571">
    <property type="entry name" value="Pentapeptide repeat-like"/>
    <property type="match status" value="1"/>
</dbReference>
<dbReference type="Proteomes" id="UP000011074">
    <property type="component" value="Chromosome"/>
</dbReference>
<sequence>MAEIVTSAFSLLGKAAAAPIKDAALRRPQVIATLKKLRLDPKQPPRDFHSLYAYTLVESLYGRPDSLLRVFKDEYIQQSFYRSFADDDWSRLEREISVAVERNRETGEFGHLPYDLMGEVSTFISDFHRLVSRSRMAYETRLENKINNVSEMLDQVLKTRHEEEEHRQAEDPERADSSPAERLKDDARDWFLAVGYRVRKEWRTEHSGVALLVEIPQRRRGKFDVIVALCVDGELAPYHLETLQVLIDEEEAAEGWGIAQLRVSQAARRKANQSNGDIYCYSFDELIDLEADFEPYIDWLEQEVRDRHIDTRFVPLSCRKEEIDPRTEKAFETSAYEWRDGGLDNYVDAWLADPAKKHLSILGEFGMGKSWFALHLAGRLAAGWKDAKTRGVARPRIPLVIPLRDYAKQTSVAALLSEFFFHKHRIEIRNYDVFRILNQMGRFLLIFDGFDEMASRTDRNTMVSNFWELAKVVEPGAKVLLSSRTEYFPEAKEARDLFGARVTSAATAVPSEGPTFEIVELVPFDDEQIRLMLGHLLTPEKLEVAMENEGVRDLMRRPVMSELVIDALPEIERGAVINLARIYLYAIKRKMDRDVSSERTFTSRADKLFFLCEVAWEMIRTNQLSLNYKEFPERLRSCFGPAVQNSKDLDYWEQDMRNQSMLVRNSRGDYGPSHKSLLEFLIAFRFAAELGLLEGDFLRLIPGAEKTDGESYSWSRYFASRSEDLRLPNLSGFEAEDAERLAENFGSAEYNPVVFDFLATMIKESSDYQEILIRHIRSTASLADPRSLGGNCANLLAQAGGSLAGADLSGADLKGLGYTGDSHVDISLEGANLSGADLNRANIAYLNKRRANFREARLRGSGLLQSRVSAQQVVAHDNGAITAHLSAQRGKRPWMREDHRALHWPSGDIRQEPVVVHLTPDSAGLWTEMCGVFNWTDDTWGYSDVRGSVIVSSATGEVIKQITEICIDSIRWGDERAFLVTDGSKGELHWKIVDHNSKKLASVRDDFPDLGKGIRVRGMVATSQGVNMWASSESETWIYEMTSETDGFREVMRLPVGTSHAVEGVPPMDLMADDENVYLRDTESRCVVSSRRAAGDALEEMSSAHFVSLSPDNRYLVVGGATKLAVWEIESEGWRKLWARPLSSAVSTPPAIMADGSQMMIALDSGEFAVWKVRDGQRLAVITFNPHLDGACFSRNGDLEECEQESIALSGGVFDA</sequence>
<dbReference type="SUPFAM" id="SSF52540">
    <property type="entry name" value="P-loop containing nucleoside triphosphate hydrolases"/>
    <property type="match status" value="1"/>
</dbReference>
<evidence type="ECO:0000313" key="4">
    <source>
        <dbReference type="Proteomes" id="UP000011074"/>
    </source>
</evidence>
<dbReference type="Pfam" id="PF22722">
    <property type="entry name" value="NA-iREase1"/>
    <property type="match status" value="1"/>
</dbReference>
<dbReference type="RefSeq" id="WP_078575323.1">
    <property type="nucleotide sequence ID" value="NZ_CP048261.1"/>
</dbReference>
<dbReference type="EMBL" id="CP048261">
    <property type="protein sequence ID" value="QST82166.1"/>
    <property type="molecule type" value="Genomic_DNA"/>
</dbReference>
<dbReference type="PROSITE" id="PS50837">
    <property type="entry name" value="NACHT"/>
    <property type="match status" value="1"/>
</dbReference>
<feature type="region of interest" description="Disordered" evidence="1">
    <location>
        <begin position="160"/>
        <end position="181"/>
    </location>
</feature>
<name>A0A8A1UN07_STRR1</name>
<reference evidence="3" key="3">
    <citation type="journal article" date="2021" name="bioRxiv">
        <title>Bilateral symmetry of linear streptomycete chromosomes.</title>
        <authorList>
            <person name="Algora-Gallardo L."/>
            <person name="Schniete J.K."/>
            <person name="Mark D.R."/>
            <person name="Hunter I.S."/>
            <person name="Herron P.R."/>
        </authorList>
    </citation>
    <scope>NUCLEOTIDE SEQUENCE</scope>
    <source>
        <strain evidence="3">ATCC 10970</strain>
    </source>
</reference>
<evidence type="ECO:0000256" key="1">
    <source>
        <dbReference type="SAM" id="MobiDB-lite"/>
    </source>
</evidence>
<dbReference type="InterPro" id="IPR011047">
    <property type="entry name" value="Quinoprotein_ADH-like_sf"/>
</dbReference>
<protein>
    <submittedName>
        <fullName evidence="3">NACHT domain-containing protein</fullName>
    </submittedName>
</protein>
<dbReference type="GeneID" id="66856333"/>
<evidence type="ECO:0000259" key="2">
    <source>
        <dbReference type="PROSITE" id="PS50837"/>
    </source>
</evidence>
<dbReference type="SUPFAM" id="SSF50998">
    <property type="entry name" value="Quinoprotein alcohol dehydrogenase-like"/>
    <property type="match status" value="1"/>
</dbReference>
<proteinExistence type="predicted"/>
<dbReference type="Gene3D" id="2.160.20.80">
    <property type="entry name" value="E3 ubiquitin-protein ligase SopA"/>
    <property type="match status" value="1"/>
</dbReference>
<dbReference type="Pfam" id="PF05729">
    <property type="entry name" value="NACHT"/>
    <property type="match status" value="1"/>
</dbReference>
<dbReference type="Pfam" id="PF00805">
    <property type="entry name" value="Pentapeptide"/>
    <property type="match status" value="1"/>
</dbReference>
<dbReference type="InterPro" id="IPR007111">
    <property type="entry name" value="NACHT_NTPase"/>
</dbReference>
<evidence type="ECO:0000313" key="3">
    <source>
        <dbReference type="EMBL" id="QST82166.1"/>
    </source>
</evidence>
<dbReference type="InterPro" id="IPR027417">
    <property type="entry name" value="P-loop_NTPase"/>
</dbReference>
<dbReference type="InterPro" id="IPR054610">
    <property type="entry name" value="NNH"/>
</dbReference>
<dbReference type="Gene3D" id="2.130.10.10">
    <property type="entry name" value="YVTN repeat-like/Quinoprotein amine dehydrogenase"/>
    <property type="match status" value="1"/>
</dbReference>
<dbReference type="InterPro" id="IPR054557">
    <property type="entry name" value="NA-iREase1_dom"/>
</dbReference>
<dbReference type="InterPro" id="IPR015943">
    <property type="entry name" value="WD40/YVTN_repeat-like_dom_sf"/>
</dbReference>
<dbReference type="Pfam" id="PF22736">
    <property type="entry name" value="NNH5"/>
    <property type="match status" value="1"/>
</dbReference>
<feature type="domain" description="NACHT" evidence="2">
    <location>
        <begin position="357"/>
        <end position="485"/>
    </location>
</feature>
<dbReference type="InterPro" id="IPR001646">
    <property type="entry name" value="5peptide_repeat"/>
</dbReference>
<dbReference type="AlphaFoldDB" id="A0A8A1UN07"/>
<reference evidence="3" key="1">
    <citation type="submission" date="2012-12" db="EMBL/GenBank/DDBJ databases">
        <authorList>
            <person name="Pethick F.E."/>
            <person name="MacFadyen A.C."/>
            <person name="Tang Z."/>
            <person name="Sangal V."/>
            <person name="Tze-Tze L."/>
            <person name="Chu J."/>
            <person name="Guo M."/>
            <person name="Kirby R."/>
            <person name="Hoskisson P.A."/>
            <person name="Herron P.R."/>
            <person name="Hunter I.S."/>
        </authorList>
    </citation>
    <scope>NUCLEOTIDE SEQUENCE</scope>
    <source>
        <strain evidence="3">ATCC 10970</strain>
    </source>
</reference>
<accession>A0A8A1UN07</accession>
<gene>
    <name evidence="3" type="ORF">SRIM_020230</name>
</gene>